<organism evidence="5 6">
    <name type="scientific">Paenibacillus hodogayensis</name>
    <dbReference type="NCBI Taxonomy" id="279208"/>
    <lineage>
        <taxon>Bacteria</taxon>
        <taxon>Bacillati</taxon>
        <taxon>Bacillota</taxon>
        <taxon>Bacilli</taxon>
        <taxon>Bacillales</taxon>
        <taxon>Paenibacillaceae</taxon>
        <taxon>Paenibacillus</taxon>
    </lineage>
</organism>
<name>A0ABV5W3L0_9BACL</name>
<dbReference type="Pfam" id="PF13791">
    <property type="entry name" value="Sigma_reg_C"/>
    <property type="match status" value="1"/>
</dbReference>
<feature type="domain" description="Sigma factor regulator C-terminal" evidence="3">
    <location>
        <begin position="225"/>
        <end position="400"/>
    </location>
</feature>
<evidence type="ECO:0000259" key="3">
    <source>
        <dbReference type="Pfam" id="PF13791"/>
    </source>
</evidence>
<evidence type="ECO:0000313" key="5">
    <source>
        <dbReference type="EMBL" id="MFB9755146.1"/>
    </source>
</evidence>
<keyword evidence="6" id="KW-1185">Reference proteome</keyword>
<evidence type="ECO:0000256" key="1">
    <source>
        <dbReference type="SAM" id="MobiDB-lite"/>
    </source>
</evidence>
<keyword evidence="2" id="KW-1133">Transmembrane helix</keyword>
<proteinExistence type="predicted"/>
<feature type="transmembrane region" description="Helical" evidence="2">
    <location>
        <begin position="82"/>
        <end position="109"/>
    </location>
</feature>
<keyword evidence="2" id="KW-0812">Transmembrane</keyword>
<sequence length="409" mass="46385">MSEEFRRKLKQYADGTLPESEREEVEREMDKMEAYQTYLEDAMGGDRKQAAALPESQRAGYPAEPETPIDEKRILRKGKWRARIVTTWNVLALLIIVMIVGSVLTSLYYDSGNPERRTMYRDIVVSTVAVSRPNVSLNVNSQSNMLTLNLSGKMNKQVGDKDYAVGDFSMKFLLGGASVPQETRLEEGNTGFYTFRHPGYNLSADAHEGVERRKEEQDQTGWKTLEKLPEGTVAEAYLSFDRLFATDELLARFEPANLLPVWFAVNTGPESYRSYGGAVAFPVGFPYRPMWHPDDLKIEHYEEKRSGLFGKIVSSGGSYPSVAAYGSGALRNENFLKTLRLLQEYRSIARKTAPFTDIDAAVGYVEENGVQLYGAVVTGPVKELLKLREESWIRDFHVGEVRLWNWRDR</sequence>
<dbReference type="Proteomes" id="UP001589619">
    <property type="component" value="Unassembled WGS sequence"/>
</dbReference>
<keyword evidence="2" id="KW-0472">Membrane</keyword>
<evidence type="ECO:0000313" key="6">
    <source>
        <dbReference type="Proteomes" id="UP001589619"/>
    </source>
</evidence>
<dbReference type="RefSeq" id="WP_344907637.1">
    <property type="nucleotide sequence ID" value="NZ_BAAAYO010000006.1"/>
</dbReference>
<comment type="caution">
    <text evidence="5">The sequence shown here is derived from an EMBL/GenBank/DDBJ whole genome shotgun (WGS) entry which is preliminary data.</text>
</comment>
<dbReference type="InterPro" id="IPR025672">
    <property type="entry name" value="Sigma_reg_C_dom"/>
</dbReference>
<feature type="domain" description="Sigma factor regulator N-terminal" evidence="4">
    <location>
        <begin position="72"/>
        <end position="162"/>
    </location>
</feature>
<evidence type="ECO:0000259" key="4">
    <source>
        <dbReference type="Pfam" id="PF13800"/>
    </source>
</evidence>
<dbReference type="Pfam" id="PF13800">
    <property type="entry name" value="Sigma_reg_N"/>
    <property type="match status" value="1"/>
</dbReference>
<protein>
    <submittedName>
        <fullName evidence="5">Anti-sigma factor</fullName>
    </submittedName>
</protein>
<reference evidence="5 6" key="1">
    <citation type="submission" date="2024-09" db="EMBL/GenBank/DDBJ databases">
        <authorList>
            <person name="Sun Q."/>
            <person name="Mori K."/>
        </authorList>
    </citation>
    <scope>NUCLEOTIDE SEQUENCE [LARGE SCALE GENOMIC DNA]</scope>
    <source>
        <strain evidence="5 6">JCM 12520</strain>
    </source>
</reference>
<dbReference type="InterPro" id="IPR029101">
    <property type="entry name" value="Sigma_reg_N"/>
</dbReference>
<feature type="region of interest" description="Disordered" evidence="1">
    <location>
        <begin position="43"/>
        <end position="65"/>
    </location>
</feature>
<gene>
    <name evidence="5" type="ORF">ACFFNY_26525</name>
</gene>
<evidence type="ECO:0000256" key="2">
    <source>
        <dbReference type="SAM" id="Phobius"/>
    </source>
</evidence>
<dbReference type="EMBL" id="JBHMAG010000018">
    <property type="protein sequence ID" value="MFB9755146.1"/>
    <property type="molecule type" value="Genomic_DNA"/>
</dbReference>
<accession>A0ABV5W3L0</accession>